<evidence type="ECO:0000259" key="5">
    <source>
        <dbReference type="PROSITE" id="PS01124"/>
    </source>
</evidence>
<keyword evidence="2" id="KW-0238">DNA-binding</keyword>
<name>A0ABS8F0V4_9FIRM</name>
<evidence type="ECO:0000256" key="3">
    <source>
        <dbReference type="ARBA" id="ARBA00023163"/>
    </source>
</evidence>
<keyword evidence="4" id="KW-1133">Transmembrane helix</keyword>
<sequence length="709" mass="82853">MKTGKALTFRSILISYLVLCLAMLTVTIIGYSSSIFYVQKEIRNSAALRMREVVGKIENNIRLSYQLCDTLAVSGGLDDIALIEGNFSPQQILDSMKLKNTMSELNVQNNLCQNLHIYFLKSDSILSSNSQRREGKEDISFFCRQYGITAQDFYCWMTEENQKSYQVLSDNQIWFFRPVNDTQNNRIAVIFAEYSGSRLIGDPGAENCIYIETPEKENVIYSRKLEENQKNGYIKVEKRMSMFQWNCDMYVPNTLFYGELRRFAMILTAELLMLISVAVIGSWYFSKKTYVPVGNLISDNKKLSKKVKKKEETRECRELEKYLTGAVKNFPYASLNKLSDQEKYIMIQFAFDENGDAVFRDQEKKEKPEELEHFVLENILKEQIFEKYPGILLQPEKDFVAVVNLSEPEHDEKEIRSLLKTVEQFYSRTFHISACIMIGECQSDYKKMKEAYHLLEESMQYLEFWSTSAPAGVYVYGEMMDADEDSHSSVYMTGSRRLLNCLESEDFEGAYRELNQIYQSAFSKNQKELRINRYRMYGLIGTLITTLDISANEEDKAYYQSLNYEERLFRIQSIHELLSESRAIFEAIIQYRQNKSAEREPEWMEEMQEYIQGHYQDCNMNVTSLAQEFGISVPHVSRSFKNFRDYGVLEYIHKVRLEHAKEMLKNDVRIKNIALDVGYTDAQAFTRAFKRYEGITPSQYKELISKNET</sequence>
<keyword evidence="4" id="KW-0472">Membrane</keyword>
<comment type="caution">
    <text evidence="6">The sequence shown here is derived from an EMBL/GenBank/DDBJ whole genome shotgun (WGS) entry which is preliminary data.</text>
</comment>
<dbReference type="PROSITE" id="PS01124">
    <property type="entry name" value="HTH_ARAC_FAMILY_2"/>
    <property type="match status" value="1"/>
</dbReference>
<keyword evidence="3" id="KW-0804">Transcription</keyword>
<keyword evidence="1" id="KW-0805">Transcription regulation</keyword>
<dbReference type="SMART" id="SM00342">
    <property type="entry name" value="HTH_ARAC"/>
    <property type="match status" value="1"/>
</dbReference>
<accession>A0ABS8F0V4</accession>
<dbReference type="InterPro" id="IPR009057">
    <property type="entry name" value="Homeodomain-like_sf"/>
</dbReference>
<protein>
    <submittedName>
        <fullName evidence="6">AraC family transcriptional regulator</fullName>
    </submittedName>
</protein>
<dbReference type="Proteomes" id="UP001299235">
    <property type="component" value="Unassembled WGS sequence"/>
</dbReference>
<dbReference type="SUPFAM" id="SSF46689">
    <property type="entry name" value="Homeodomain-like"/>
    <property type="match status" value="1"/>
</dbReference>
<organism evidence="6 7">
    <name type="scientific">Hominisplanchenecus faecis</name>
    <dbReference type="NCBI Taxonomy" id="2885351"/>
    <lineage>
        <taxon>Bacteria</taxon>
        <taxon>Bacillati</taxon>
        <taxon>Bacillota</taxon>
        <taxon>Clostridia</taxon>
        <taxon>Lachnospirales</taxon>
        <taxon>Lachnospiraceae</taxon>
        <taxon>Hominisplanchenecus</taxon>
    </lineage>
</organism>
<dbReference type="RefSeq" id="WP_248835861.1">
    <property type="nucleotide sequence ID" value="NZ_JAJEQE010000051.1"/>
</dbReference>
<dbReference type="PROSITE" id="PS00041">
    <property type="entry name" value="HTH_ARAC_FAMILY_1"/>
    <property type="match status" value="1"/>
</dbReference>
<dbReference type="InterPro" id="IPR018062">
    <property type="entry name" value="HTH_AraC-typ_CS"/>
</dbReference>
<dbReference type="Pfam" id="PF12833">
    <property type="entry name" value="HTH_18"/>
    <property type="match status" value="1"/>
</dbReference>
<evidence type="ECO:0000256" key="2">
    <source>
        <dbReference type="ARBA" id="ARBA00023125"/>
    </source>
</evidence>
<evidence type="ECO:0000256" key="1">
    <source>
        <dbReference type="ARBA" id="ARBA00023015"/>
    </source>
</evidence>
<evidence type="ECO:0000313" key="6">
    <source>
        <dbReference type="EMBL" id="MCC2149989.1"/>
    </source>
</evidence>
<evidence type="ECO:0000256" key="4">
    <source>
        <dbReference type="SAM" id="Phobius"/>
    </source>
</evidence>
<keyword evidence="7" id="KW-1185">Reference proteome</keyword>
<dbReference type="PANTHER" id="PTHR43280">
    <property type="entry name" value="ARAC-FAMILY TRANSCRIPTIONAL REGULATOR"/>
    <property type="match status" value="1"/>
</dbReference>
<dbReference type="InterPro" id="IPR020449">
    <property type="entry name" value="Tscrpt_reg_AraC-type_HTH"/>
</dbReference>
<gene>
    <name evidence="6" type="ORF">LKD42_12155</name>
</gene>
<feature type="domain" description="HTH araC/xylS-type" evidence="5">
    <location>
        <begin position="605"/>
        <end position="703"/>
    </location>
</feature>
<reference evidence="6 7" key="1">
    <citation type="submission" date="2021-10" db="EMBL/GenBank/DDBJ databases">
        <title>Anaerobic single-cell dispensing facilitates the cultivation of human gut bacteria.</title>
        <authorList>
            <person name="Afrizal A."/>
        </authorList>
    </citation>
    <scope>NUCLEOTIDE SEQUENCE [LARGE SCALE GENOMIC DNA]</scope>
    <source>
        <strain evidence="6 7">CLA-AA-H246</strain>
    </source>
</reference>
<dbReference type="EMBL" id="JAJEQE010000051">
    <property type="protein sequence ID" value="MCC2149989.1"/>
    <property type="molecule type" value="Genomic_DNA"/>
</dbReference>
<proteinExistence type="predicted"/>
<dbReference type="InterPro" id="IPR018060">
    <property type="entry name" value="HTH_AraC"/>
</dbReference>
<feature type="transmembrane region" description="Helical" evidence="4">
    <location>
        <begin position="263"/>
        <end position="285"/>
    </location>
</feature>
<feature type="transmembrane region" description="Helical" evidence="4">
    <location>
        <begin position="12"/>
        <end position="38"/>
    </location>
</feature>
<evidence type="ECO:0000313" key="7">
    <source>
        <dbReference type="Proteomes" id="UP001299235"/>
    </source>
</evidence>
<keyword evidence="4" id="KW-0812">Transmembrane</keyword>
<dbReference type="Gene3D" id="1.10.10.60">
    <property type="entry name" value="Homeodomain-like"/>
    <property type="match status" value="2"/>
</dbReference>
<dbReference type="PANTHER" id="PTHR43280:SF28">
    <property type="entry name" value="HTH-TYPE TRANSCRIPTIONAL ACTIVATOR RHAS"/>
    <property type="match status" value="1"/>
</dbReference>
<dbReference type="PRINTS" id="PR00032">
    <property type="entry name" value="HTHARAC"/>
</dbReference>